<reference evidence="1" key="1">
    <citation type="journal article" date="2022" name="bioRxiv">
        <title>Sequencing and chromosome-scale assembly of the giantPleurodeles waltlgenome.</title>
        <authorList>
            <person name="Brown T."/>
            <person name="Elewa A."/>
            <person name="Iarovenko S."/>
            <person name="Subramanian E."/>
            <person name="Araus A.J."/>
            <person name="Petzold A."/>
            <person name="Susuki M."/>
            <person name="Suzuki K.-i.T."/>
            <person name="Hayashi T."/>
            <person name="Toyoda A."/>
            <person name="Oliveira C."/>
            <person name="Osipova E."/>
            <person name="Leigh N.D."/>
            <person name="Simon A."/>
            <person name="Yun M.H."/>
        </authorList>
    </citation>
    <scope>NUCLEOTIDE SEQUENCE</scope>
    <source>
        <strain evidence="1">20211129_DDA</strain>
        <tissue evidence="1">Liver</tissue>
    </source>
</reference>
<organism evidence="1 2">
    <name type="scientific">Pleurodeles waltl</name>
    <name type="common">Iberian ribbed newt</name>
    <dbReference type="NCBI Taxonomy" id="8319"/>
    <lineage>
        <taxon>Eukaryota</taxon>
        <taxon>Metazoa</taxon>
        <taxon>Chordata</taxon>
        <taxon>Craniata</taxon>
        <taxon>Vertebrata</taxon>
        <taxon>Euteleostomi</taxon>
        <taxon>Amphibia</taxon>
        <taxon>Batrachia</taxon>
        <taxon>Caudata</taxon>
        <taxon>Salamandroidea</taxon>
        <taxon>Salamandridae</taxon>
        <taxon>Pleurodelinae</taxon>
        <taxon>Pleurodeles</taxon>
    </lineage>
</organism>
<protein>
    <submittedName>
        <fullName evidence="1">Uncharacterized protein</fullName>
    </submittedName>
</protein>
<dbReference type="AlphaFoldDB" id="A0AAV7UMP5"/>
<dbReference type="Proteomes" id="UP001066276">
    <property type="component" value="Chromosome 3_1"/>
</dbReference>
<gene>
    <name evidence="1" type="ORF">NDU88_006506</name>
</gene>
<comment type="caution">
    <text evidence="1">The sequence shown here is derived from an EMBL/GenBank/DDBJ whole genome shotgun (WGS) entry which is preliminary data.</text>
</comment>
<name>A0AAV7UMP5_PLEWA</name>
<sequence length="162" mass="16798">MEAPPGSPAAALAQCVVMRAGRTRMEERAILPVGRSEQTGTCSLRCTGRCTWLVEGAMGAVAQRSACSVEGTETGEYLVVAAHRPRLVELLGRPGLDFGVVQLSCVAVGFPSGVGGGLQGVLVYRRFSALRWVVQSGIFVGGVATIGGRPTLVANCQVPGRA</sequence>
<proteinExistence type="predicted"/>
<accession>A0AAV7UMP5</accession>
<keyword evidence="2" id="KW-1185">Reference proteome</keyword>
<evidence type="ECO:0000313" key="1">
    <source>
        <dbReference type="EMBL" id="KAJ1189764.1"/>
    </source>
</evidence>
<dbReference type="EMBL" id="JANPWB010000005">
    <property type="protein sequence ID" value="KAJ1189764.1"/>
    <property type="molecule type" value="Genomic_DNA"/>
</dbReference>
<evidence type="ECO:0000313" key="2">
    <source>
        <dbReference type="Proteomes" id="UP001066276"/>
    </source>
</evidence>